<gene>
    <name evidence="1" type="ORF">SCP_0905930</name>
</gene>
<protein>
    <recommendedName>
        <fullName evidence="3">F-box domain-containing protein</fullName>
    </recommendedName>
</protein>
<dbReference type="RefSeq" id="XP_027617626.1">
    <property type="nucleotide sequence ID" value="XM_027761825.1"/>
</dbReference>
<dbReference type="OrthoDB" id="2767912at2759"/>
<sequence>MNTATTHTNTSSSVRIYMLWMDATVDSAQWKLDALQTLHARLVAHCALVSSLAAPIRLISEDLLLRILTYAWPCTMKDRPQFTLSVASVCRSWREVVIEASELWSTIPISIIHPCLPNLRLFIERSRLHGLEINLHSLRYKDYSESGNLSSREEQEHKNVVVVLKLLVPHLNHWKSLSICLPINYITQVLASMEGPADLLDELYVFPKGSMYGFLKSSVFPAHFKARRLTILDLHGIQFPETVVFQDALPALRTLKLSYAKMPGRRSMLQMLEPSCHLEHLELVTPQFVARLGVDYFPRVALVKLKSLSFG</sequence>
<proteinExistence type="predicted"/>
<dbReference type="EMBL" id="BFAD01000009">
    <property type="protein sequence ID" value="GBE86713.1"/>
    <property type="molecule type" value="Genomic_DNA"/>
</dbReference>
<name>A0A401GX02_9APHY</name>
<dbReference type="GeneID" id="38783630"/>
<dbReference type="Proteomes" id="UP000287166">
    <property type="component" value="Unassembled WGS sequence"/>
</dbReference>
<keyword evidence="2" id="KW-1185">Reference proteome</keyword>
<accession>A0A401GX02</accession>
<comment type="caution">
    <text evidence="1">The sequence shown here is derived from an EMBL/GenBank/DDBJ whole genome shotgun (WGS) entry which is preliminary data.</text>
</comment>
<dbReference type="Gene3D" id="1.20.1280.50">
    <property type="match status" value="1"/>
</dbReference>
<organism evidence="1 2">
    <name type="scientific">Sparassis crispa</name>
    <dbReference type="NCBI Taxonomy" id="139825"/>
    <lineage>
        <taxon>Eukaryota</taxon>
        <taxon>Fungi</taxon>
        <taxon>Dikarya</taxon>
        <taxon>Basidiomycota</taxon>
        <taxon>Agaricomycotina</taxon>
        <taxon>Agaricomycetes</taxon>
        <taxon>Polyporales</taxon>
        <taxon>Sparassidaceae</taxon>
        <taxon>Sparassis</taxon>
    </lineage>
</organism>
<evidence type="ECO:0008006" key="3">
    <source>
        <dbReference type="Google" id="ProtNLM"/>
    </source>
</evidence>
<dbReference type="AlphaFoldDB" id="A0A401GX02"/>
<dbReference type="InParanoid" id="A0A401GX02"/>
<reference evidence="1 2" key="1">
    <citation type="journal article" date="2018" name="Sci. Rep.">
        <title>Genome sequence of the cauliflower mushroom Sparassis crispa (Hanabiratake) and its association with beneficial usage.</title>
        <authorList>
            <person name="Kiyama R."/>
            <person name="Furutani Y."/>
            <person name="Kawaguchi K."/>
            <person name="Nakanishi T."/>
        </authorList>
    </citation>
    <scope>NUCLEOTIDE SEQUENCE [LARGE SCALE GENOMIC DNA]</scope>
</reference>
<evidence type="ECO:0000313" key="2">
    <source>
        <dbReference type="Proteomes" id="UP000287166"/>
    </source>
</evidence>
<evidence type="ECO:0000313" key="1">
    <source>
        <dbReference type="EMBL" id="GBE86713.1"/>
    </source>
</evidence>